<dbReference type="PANTHER" id="PTHR43828">
    <property type="entry name" value="ASPARAGINASE"/>
    <property type="match status" value="1"/>
</dbReference>
<dbReference type="SMART" id="SM00248">
    <property type="entry name" value="ANK"/>
    <property type="match status" value="4"/>
</dbReference>
<feature type="compositionally biased region" description="Basic residues" evidence="4">
    <location>
        <begin position="139"/>
        <end position="151"/>
    </location>
</feature>
<feature type="compositionally biased region" description="Low complexity" evidence="4">
    <location>
        <begin position="155"/>
        <end position="182"/>
    </location>
</feature>
<dbReference type="FunFam" id="3.10.260.10:FF:000001">
    <property type="entry name" value="APSES transcription factor (MbpA)"/>
    <property type="match status" value="1"/>
</dbReference>
<dbReference type="GO" id="GO:0033309">
    <property type="term" value="C:SBF transcription complex"/>
    <property type="evidence" value="ECO:0007669"/>
    <property type="project" value="TreeGrafter"/>
</dbReference>
<protein>
    <submittedName>
        <fullName evidence="6">Apses-domain-containing protein</fullName>
    </submittedName>
</protein>
<dbReference type="InterPro" id="IPR018004">
    <property type="entry name" value="KilA/APSES_HTH"/>
</dbReference>
<dbReference type="AlphaFoldDB" id="A0A1Y2BYD0"/>
<dbReference type="GO" id="GO:0003677">
    <property type="term" value="F:DNA binding"/>
    <property type="evidence" value="ECO:0007669"/>
    <property type="project" value="InterPro"/>
</dbReference>
<keyword evidence="1" id="KW-0677">Repeat</keyword>
<dbReference type="Gene3D" id="1.25.40.20">
    <property type="entry name" value="Ankyrin repeat-containing domain"/>
    <property type="match status" value="1"/>
</dbReference>
<feature type="region of interest" description="Disordered" evidence="4">
    <location>
        <begin position="665"/>
        <end position="728"/>
    </location>
</feature>
<feature type="region of interest" description="Disordered" evidence="4">
    <location>
        <begin position="117"/>
        <end position="197"/>
    </location>
</feature>
<feature type="repeat" description="ANK" evidence="3">
    <location>
        <begin position="502"/>
        <end position="534"/>
    </location>
</feature>
<proteinExistence type="predicted"/>
<keyword evidence="2 3" id="KW-0040">ANK repeat</keyword>
<dbReference type="OrthoDB" id="6718656at2759"/>
<dbReference type="InterPro" id="IPR036770">
    <property type="entry name" value="Ankyrin_rpt-contain_sf"/>
</dbReference>
<evidence type="ECO:0000313" key="7">
    <source>
        <dbReference type="Proteomes" id="UP000193920"/>
    </source>
</evidence>
<feature type="compositionally biased region" description="Low complexity" evidence="4">
    <location>
        <begin position="230"/>
        <end position="246"/>
    </location>
</feature>
<dbReference type="Pfam" id="PF00023">
    <property type="entry name" value="Ank"/>
    <property type="match status" value="1"/>
</dbReference>
<dbReference type="STRING" id="1754190.A0A1Y2BYD0"/>
<dbReference type="Gene3D" id="3.10.260.10">
    <property type="entry name" value="Transcription regulator HTH, APSES-type DNA-binding domain"/>
    <property type="match status" value="1"/>
</dbReference>
<evidence type="ECO:0000256" key="4">
    <source>
        <dbReference type="SAM" id="MobiDB-lite"/>
    </source>
</evidence>
<dbReference type="SUPFAM" id="SSF48403">
    <property type="entry name" value="Ankyrin repeat"/>
    <property type="match status" value="1"/>
</dbReference>
<feature type="domain" description="HTH APSES-type" evidence="5">
    <location>
        <begin position="15"/>
        <end position="124"/>
    </location>
</feature>
<feature type="region of interest" description="Disordered" evidence="4">
    <location>
        <begin position="213"/>
        <end position="282"/>
    </location>
</feature>
<name>A0A1Y2BYD0_9FUNG</name>
<dbReference type="InterPro" id="IPR002110">
    <property type="entry name" value="Ankyrin_rpt"/>
</dbReference>
<evidence type="ECO:0000256" key="1">
    <source>
        <dbReference type="ARBA" id="ARBA00022737"/>
    </source>
</evidence>
<evidence type="ECO:0000256" key="3">
    <source>
        <dbReference type="PROSITE-ProRule" id="PRU00023"/>
    </source>
</evidence>
<feature type="repeat" description="ANK" evidence="3">
    <location>
        <begin position="383"/>
        <end position="415"/>
    </location>
</feature>
<dbReference type="InterPro" id="IPR003163">
    <property type="entry name" value="Tscrpt_reg_HTH_APSES-type"/>
</dbReference>
<feature type="compositionally biased region" description="Low complexity" evidence="4">
    <location>
        <begin position="257"/>
        <end position="277"/>
    </location>
</feature>
<dbReference type="Pfam" id="PF12796">
    <property type="entry name" value="Ank_2"/>
    <property type="match status" value="1"/>
</dbReference>
<accession>A0A1Y2BYD0</accession>
<dbReference type="PROSITE" id="PS51299">
    <property type="entry name" value="HTH_APSES"/>
    <property type="match status" value="1"/>
</dbReference>
<gene>
    <name evidence="6" type="ORF">LY90DRAFT_40893</name>
</gene>
<dbReference type="PROSITE" id="PS50088">
    <property type="entry name" value="ANK_REPEAT"/>
    <property type="match status" value="2"/>
</dbReference>
<dbReference type="InterPro" id="IPR051642">
    <property type="entry name" value="SWI6-like"/>
</dbReference>
<dbReference type="GO" id="GO:0030907">
    <property type="term" value="C:MBF transcription complex"/>
    <property type="evidence" value="ECO:0007669"/>
    <property type="project" value="TreeGrafter"/>
</dbReference>
<dbReference type="EMBL" id="MCOG01000130">
    <property type="protein sequence ID" value="ORY39761.1"/>
    <property type="molecule type" value="Genomic_DNA"/>
</dbReference>
<dbReference type="PANTHER" id="PTHR43828:SF3">
    <property type="entry name" value="CHROMO DOMAIN-CONTAINING PROTEIN"/>
    <property type="match status" value="1"/>
</dbReference>
<reference evidence="6 7" key="1">
    <citation type="submission" date="2016-08" db="EMBL/GenBank/DDBJ databases">
        <title>A Parts List for Fungal Cellulosomes Revealed by Comparative Genomics.</title>
        <authorList>
            <consortium name="DOE Joint Genome Institute"/>
            <person name="Haitjema C.H."/>
            <person name="Gilmore S.P."/>
            <person name="Henske J.K."/>
            <person name="Solomon K.V."/>
            <person name="De Groot R."/>
            <person name="Kuo A."/>
            <person name="Mondo S.J."/>
            <person name="Salamov A.A."/>
            <person name="Labutti K."/>
            <person name="Zhao Z."/>
            <person name="Chiniquy J."/>
            <person name="Barry K."/>
            <person name="Brewer H.M."/>
            <person name="Purvine S.O."/>
            <person name="Wright A.T."/>
            <person name="Boxma B."/>
            <person name="Van Alen T."/>
            <person name="Hackstein J.H."/>
            <person name="Baker S.E."/>
            <person name="Grigoriev I.V."/>
            <person name="O'Malley M.A."/>
        </authorList>
    </citation>
    <scope>NUCLEOTIDE SEQUENCE [LARGE SCALE GENOMIC DNA]</scope>
    <source>
        <strain evidence="6 7">G1</strain>
    </source>
</reference>
<evidence type="ECO:0000313" key="6">
    <source>
        <dbReference type="EMBL" id="ORY39761.1"/>
    </source>
</evidence>
<dbReference type="Pfam" id="PF04383">
    <property type="entry name" value="KilA-N"/>
    <property type="match status" value="1"/>
</dbReference>
<sequence>MTNKKAILNKNATTIYTSTYSGVPVYEMMCGNVSVMRRRSDSFLNATQILKVAGIDKGRRTKILEKEVLNGEHEKVQGGYGKYQGTWIPFQRGVALAKQYEVDASIKPLLDFEPATVRNVKTQPKEQNTKSNSTTGNGVHKKVHSTRRKRGSVASNSNYSNDNSTTTSPSNTQNINNSNNQSNKDDTNNENSSTTTINKVIIKKSELKSINENSNMSIDEEKASTKNAGSNKNTTNNSRNSITSSSPQPTRKKQRLNNNNKNNNINSNNNNNSNNSNIYDSTQPSINMVQSLFPGNVNYMSSKYQNNSQPYPTVQNPTSYPLNYTITPENVYSQVPRMTSEKKEKIRASLMEMFLNDDQTAIPDILTTSKLGADDINMVIDDQGHTALHWAATLARINILKLLIEKGADIKSKNIYGETALIRAVISTHNYDYKSFSELLNLLQDTIIYVDYRGRTLLHHIAYNACKKDRTQASYYYLEILLEKMKKNENIYNVIIDFKDQNGDTALNIISRIGNKPMIDLLVNAGADPEIENNAGISPLYYGINALKKDLSSSNTSNSKMSKDELILKTKAYMNSANEVKVTYPSIREESNDIKENYFNPNESLSIKSKSSKILFAVKKAVDEFNESYMQEIKTKDEQLKETQQQLKEITEKLAEARSIIENLKAEANKSNEKDKTKEKKENKEKNDNDIEMEIDKEKPEEDNDENNKSSSKKEEEIKYESDNKTDKKIIEQLKKEIEQLKNKLKLINESEAPNDITMKEQ</sequence>
<dbReference type="Proteomes" id="UP000193920">
    <property type="component" value="Unassembled WGS sequence"/>
</dbReference>
<evidence type="ECO:0000259" key="5">
    <source>
        <dbReference type="PROSITE" id="PS51299"/>
    </source>
</evidence>
<dbReference type="GO" id="GO:0001228">
    <property type="term" value="F:DNA-binding transcription activator activity, RNA polymerase II-specific"/>
    <property type="evidence" value="ECO:0007669"/>
    <property type="project" value="UniProtKB-ARBA"/>
</dbReference>
<dbReference type="InterPro" id="IPR036887">
    <property type="entry name" value="HTH_APSES_sf"/>
</dbReference>
<dbReference type="PROSITE" id="PS50297">
    <property type="entry name" value="ANK_REP_REGION"/>
    <property type="match status" value="2"/>
</dbReference>
<comment type="caution">
    <text evidence="6">The sequence shown here is derived from an EMBL/GenBank/DDBJ whole genome shotgun (WGS) entry which is preliminary data.</text>
</comment>
<keyword evidence="7" id="KW-1185">Reference proteome</keyword>
<evidence type="ECO:0000256" key="2">
    <source>
        <dbReference type="ARBA" id="ARBA00023043"/>
    </source>
</evidence>
<dbReference type="SUPFAM" id="SSF54616">
    <property type="entry name" value="DNA-binding domain of Mlu1-box binding protein MBP1"/>
    <property type="match status" value="1"/>
</dbReference>
<dbReference type="SMART" id="SM01252">
    <property type="entry name" value="KilA-N"/>
    <property type="match status" value="1"/>
</dbReference>
<organism evidence="6 7">
    <name type="scientific">Neocallimastix californiae</name>
    <dbReference type="NCBI Taxonomy" id="1754190"/>
    <lineage>
        <taxon>Eukaryota</taxon>
        <taxon>Fungi</taxon>
        <taxon>Fungi incertae sedis</taxon>
        <taxon>Chytridiomycota</taxon>
        <taxon>Chytridiomycota incertae sedis</taxon>
        <taxon>Neocallimastigomycetes</taxon>
        <taxon>Neocallimastigales</taxon>
        <taxon>Neocallimastigaceae</taxon>
        <taxon>Neocallimastix</taxon>
    </lineage>
</organism>